<dbReference type="EMBL" id="NHTK01006031">
    <property type="protein sequence ID" value="PPQ66914.1"/>
    <property type="molecule type" value="Genomic_DNA"/>
</dbReference>
<evidence type="ECO:0000313" key="3">
    <source>
        <dbReference type="Proteomes" id="UP000284842"/>
    </source>
</evidence>
<organism evidence="2 3">
    <name type="scientific">Panaeolus cyanescens</name>
    <dbReference type="NCBI Taxonomy" id="181874"/>
    <lineage>
        <taxon>Eukaryota</taxon>
        <taxon>Fungi</taxon>
        <taxon>Dikarya</taxon>
        <taxon>Basidiomycota</taxon>
        <taxon>Agaricomycotina</taxon>
        <taxon>Agaricomycetes</taxon>
        <taxon>Agaricomycetidae</taxon>
        <taxon>Agaricales</taxon>
        <taxon>Agaricineae</taxon>
        <taxon>Galeropsidaceae</taxon>
        <taxon>Panaeolus</taxon>
    </lineage>
</organism>
<feature type="region of interest" description="Disordered" evidence="1">
    <location>
        <begin position="326"/>
        <end position="350"/>
    </location>
</feature>
<dbReference type="OrthoDB" id="3133596at2759"/>
<protein>
    <recommendedName>
        <fullName evidence="4">HNH nuclease domain-containing protein</fullName>
    </recommendedName>
</protein>
<evidence type="ECO:0000256" key="1">
    <source>
        <dbReference type="SAM" id="MobiDB-lite"/>
    </source>
</evidence>
<dbReference type="AlphaFoldDB" id="A0A409VKX3"/>
<name>A0A409VKX3_9AGAR</name>
<feature type="compositionally biased region" description="Basic and acidic residues" evidence="1">
    <location>
        <begin position="330"/>
        <end position="350"/>
    </location>
</feature>
<sequence length="350" mass="39767">MSIPEATPAARINLALASTREARHHARTTAVAPNEDRCIIENKTLAVDLCHVFGRKLSKFDGLMTLFEFWWGMVHRSLNLDTRWNAFYALKTYHKLFDQFKWTLVPQLATLDNYASSFDRNDRMKLAAVLEADTGPHSYIFLPLSPVMQGQAIHFQKEPNPTKPEDFSYIFYPFSSPGSPHLITSHIHPKFLIILLGRAMMEGLIDKNQIPNCEEYKPYMNAIEKIYGQWTKEVTEARMKADSSFAYQGEQDPFVFSTDEEAIPDDPERPEDEDYVPSSYKAFSIPTFTLRSTRLSAKTADTNSTEKGRAILDPMLDSVEISAYLASKRRAGDSPTRDGPHRGSKSVKKD</sequence>
<dbReference type="Proteomes" id="UP000284842">
    <property type="component" value="Unassembled WGS sequence"/>
</dbReference>
<evidence type="ECO:0000313" key="2">
    <source>
        <dbReference type="EMBL" id="PPQ66914.1"/>
    </source>
</evidence>
<dbReference type="STRING" id="181874.A0A409VKX3"/>
<comment type="caution">
    <text evidence="2">The sequence shown here is derived from an EMBL/GenBank/DDBJ whole genome shotgun (WGS) entry which is preliminary data.</text>
</comment>
<reference evidence="2 3" key="1">
    <citation type="journal article" date="2018" name="Evol. Lett.">
        <title>Horizontal gene cluster transfer increased hallucinogenic mushroom diversity.</title>
        <authorList>
            <person name="Reynolds H.T."/>
            <person name="Vijayakumar V."/>
            <person name="Gluck-Thaler E."/>
            <person name="Korotkin H.B."/>
            <person name="Matheny P.B."/>
            <person name="Slot J.C."/>
        </authorList>
    </citation>
    <scope>NUCLEOTIDE SEQUENCE [LARGE SCALE GENOMIC DNA]</scope>
    <source>
        <strain evidence="2 3">2629</strain>
    </source>
</reference>
<proteinExistence type="predicted"/>
<dbReference type="InParanoid" id="A0A409VKX3"/>
<evidence type="ECO:0008006" key="4">
    <source>
        <dbReference type="Google" id="ProtNLM"/>
    </source>
</evidence>
<accession>A0A409VKX3</accession>
<gene>
    <name evidence="2" type="ORF">CVT24_008529</name>
</gene>
<keyword evidence="3" id="KW-1185">Reference proteome</keyword>